<protein>
    <submittedName>
        <fullName evidence="1">Ornithine cyclodeaminase</fullName>
    </submittedName>
</protein>
<accession>A0A810QG56</accession>
<dbReference type="PANTHER" id="PTHR13812:SF19">
    <property type="entry name" value="KETIMINE REDUCTASE MU-CRYSTALLIN"/>
    <property type="match status" value="1"/>
</dbReference>
<gene>
    <name evidence="1" type="ORF">MM59RIKEN_08120</name>
</gene>
<dbReference type="RefSeq" id="WP_187028279.1">
    <property type="nucleotide sequence ID" value="NZ_AP023420.1"/>
</dbReference>
<dbReference type="Proteomes" id="UP000679848">
    <property type="component" value="Chromosome"/>
</dbReference>
<dbReference type="InterPro" id="IPR023401">
    <property type="entry name" value="ODC_N"/>
</dbReference>
<dbReference type="PANTHER" id="PTHR13812">
    <property type="entry name" value="KETIMINE REDUCTASE MU-CRYSTALLIN"/>
    <property type="match status" value="1"/>
</dbReference>
<dbReference type="EMBL" id="AP023420">
    <property type="protein sequence ID" value="BCK83493.1"/>
    <property type="molecule type" value="Genomic_DNA"/>
</dbReference>
<keyword evidence="2" id="KW-1185">Reference proteome</keyword>
<proteinExistence type="predicted"/>
<evidence type="ECO:0000313" key="1">
    <source>
        <dbReference type="EMBL" id="BCK83493.1"/>
    </source>
</evidence>
<dbReference type="PIRSF" id="PIRSF001439">
    <property type="entry name" value="CryM"/>
    <property type="match status" value="1"/>
</dbReference>
<dbReference type="InterPro" id="IPR036291">
    <property type="entry name" value="NAD(P)-bd_dom_sf"/>
</dbReference>
<dbReference type="SUPFAM" id="SSF51735">
    <property type="entry name" value="NAD(P)-binding Rossmann-fold domains"/>
    <property type="match status" value="1"/>
</dbReference>
<reference evidence="1" key="1">
    <citation type="submission" date="2020-09" db="EMBL/GenBank/DDBJ databases">
        <title>New species isolated from human feces.</title>
        <authorList>
            <person name="Kitahara M."/>
            <person name="Shigeno Y."/>
            <person name="Shime M."/>
            <person name="Matsumoto Y."/>
            <person name="Nakamura S."/>
            <person name="Motooka D."/>
            <person name="Fukuoka S."/>
            <person name="Nishikawa H."/>
            <person name="Benno Y."/>
        </authorList>
    </citation>
    <scope>NUCLEOTIDE SEQUENCE</scope>
    <source>
        <strain evidence="1">MM59</strain>
    </source>
</reference>
<dbReference type="NCBIfam" id="NF004848">
    <property type="entry name" value="PRK06199.1"/>
    <property type="match status" value="1"/>
</dbReference>
<dbReference type="Gene3D" id="3.30.1780.10">
    <property type="entry name" value="ornithine cyclodeaminase, domain 1"/>
    <property type="match status" value="1"/>
</dbReference>
<name>A0A810QG56_9FIRM</name>
<organism evidence="1 2">
    <name type="scientific">Pusillibacter faecalis</name>
    <dbReference type="NCBI Taxonomy" id="2714358"/>
    <lineage>
        <taxon>Bacteria</taxon>
        <taxon>Bacillati</taxon>
        <taxon>Bacillota</taxon>
        <taxon>Clostridia</taxon>
        <taxon>Eubacteriales</taxon>
        <taxon>Oscillospiraceae</taxon>
        <taxon>Pusillibacter</taxon>
    </lineage>
</organism>
<dbReference type="AlphaFoldDB" id="A0A810QG56"/>
<dbReference type="Gene3D" id="3.40.50.720">
    <property type="entry name" value="NAD(P)-binding Rossmann-like Domain"/>
    <property type="match status" value="1"/>
</dbReference>
<dbReference type="GO" id="GO:0005737">
    <property type="term" value="C:cytoplasm"/>
    <property type="evidence" value="ECO:0007669"/>
    <property type="project" value="TreeGrafter"/>
</dbReference>
<evidence type="ECO:0000313" key="2">
    <source>
        <dbReference type="Proteomes" id="UP000679848"/>
    </source>
</evidence>
<dbReference type="InterPro" id="IPR003462">
    <property type="entry name" value="ODC_Mu_crystall"/>
</dbReference>
<dbReference type="KEGG" id="pfaa:MM59RIKEN_08120"/>
<sequence>MGKRTEFLYLSEPDCIAAGVLDAKKCVDNAEEVFRLLAKGDYLMGGAGRNSHGLPLVFPSESPFPSMPLAGPDRRFVAMPAYLGGRFDVCGVKWYGSNAANKRRGLPRSVLTVMLNDKETGEPLCLLSANLSSAARTGAVPAVGAKYLARRDAEILTCVGCGPIGRGCLDAIAAVMPGLKTVVCCNRSPENANKMAEHVRRDLGLAAMVEPDLETAVRQADVLSVAVSRTAPLHFQRAWIKPGCTLLASGPFQCDEALWRDMRIVLDNTALHETYVKEGKENHDPTYGNHIGTPIYQLIDDRKLPPLPDFPTLGRIILDEQKGRTSDEQILCFINDGMAIFDMGLCHDLYHTALEQGLGQKLLLWESAAQCEE</sequence>
<dbReference type="Pfam" id="PF02423">
    <property type="entry name" value="OCD_Mu_crystall"/>
    <property type="match status" value="1"/>
</dbReference>